<reference evidence="4" key="1">
    <citation type="submission" date="2019-05" db="EMBL/GenBank/DDBJ databases">
        <title>Flavobacterium profundi sp. nov., isolated from a deep-sea seamount.</title>
        <authorList>
            <person name="Zhang D.-C."/>
        </authorList>
    </citation>
    <scope>NUCLEOTIDE SEQUENCE [LARGE SCALE GENOMIC DNA]</scope>
    <source>
        <strain evidence="4">EC11</strain>
    </source>
</reference>
<dbReference type="EMBL" id="VEVQ02000003">
    <property type="protein sequence ID" value="NHN25020.1"/>
    <property type="molecule type" value="Genomic_DNA"/>
</dbReference>
<comment type="caution">
    <text evidence="3">The sequence shown here is derived from an EMBL/GenBank/DDBJ whole genome shotgun (WGS) entry which is preliminary data.</text>
</comment>
<proteinExistence type="predicted"/>
<dbReference type="RefSeq" id="WP_140960713.1">
    <property type="nucleotide sequence ID" value="NZ_VEVQ02000003.1"/>
</dbReference>
<dbReference type="PANTHER" id="PTHR22901:SF0">
    <property type="entry name" value="SIALATE O-ACETYLESTERASE"/>
    <property type="match status" value="1"/>
</dbReference>
<dbReference type="Proteomes" id="UP000817854">
    <property type="component" value="Unassembled WGS sequence"/>
</dbReference>
<gene>
    <name evidence="3" type="ORF">FIA58_004945</name>
</gene>
<protein>
    <submittedName>
        <fullName evidence="3">Sialate O-acetylesterase</fullName>
    </submittedName>
</protein>
<dbReference type="PANTHER" id="PTHR22901">
    <property type="entry name" value="SIALATE O-ACETYLESTERASE"/>
    <property type="match status" value="1"/>
</dbReference>
<evidence type="ECO:0000313" key="4">
    <source>
        <dbReference type="Proteomes" id="UP000817854"/>
    </source>
</evidence>
<dbReference type="InterPro" id="IPR036514">
    <property type="entry name" value="SGNH_hydro_sf"/>
</dbReference>
<dbReference type="SUPFAM" id="SSF52266">
    <property type="entry name" value="SGNH hydrolase"/>
    <property type="match status" value="1"/>
</dbReference>
<feature type="domain" description="Sialate O-acetylesterase" evidence="2">
    <location>
        <begin position="104"/>
        <end position="349"/>
    </location>
</feature>
<evidence type="ECO:0000313" key="3">
    <source>
        <dbReference type="EMBL" id="NHN25020.1"/>
    </source>
</evidence>
<dbReference type="InterPro" id="IPR039329">
    <property type="entry name" value="SIAE"/>
</dbReference>
<dbReference type="Gene3D" id="3.40.50.1110">
    <property type="entry name" value="SGNH hydrolase"/>
    <property type="match status" value="1"/>
</dbReference>
<dbReference type="Pfam" id="PF03629">
    <property type="entry name" value="SASA"/>
    <property type="match status" value="1"/>
</dbReference>
<accession>A0ABX0IT73</accession>
<evidence type="ECO:0000256" key="1">
    <source>
        <dbReference type="ARBA" id="ARBA00022801"/>
    </source>
</evidence>
<sequence>MKNKFTLYILLFFSNLLMANISLPSIFSNGMVLQRNSEVKIWGWANPKEEITIKPSWNNKEYKVTGTNQANWEISIPTPKEGGPYTIILKGYNEVVLSDILIGEVWLCSGQSNMEMSANWGIENGEEEIKNANYPLIRFFSVEKAAASSLQNNLMGSWQTCTPETMKYNSALAYFFGKRLQEDLKDVPIGLLVSAWGGTPAEVWIPEKVIETDRELLEEANKRSPSEYCPVKSGRTFNTMINPLVGYKIAGTLWYQGESNVGSTIYDKTFAALITSWRALWKDNFPFYFVQIAPYQYGENHFGGVEIRNFQRKTLVLPKTGMVLTSDISPIDDIHPKDKKTVGIRLANLALAEYYKTNNNLVNGPLFDTITTDKNKVVVHFKYNDGLYFKDKKGNQFEIAGADNVFYQAKAVIKNDKVVLTSNKVKKPLKVRFAWSNTAQAQLFNKANLPASSFITE</sequence>
<keyword evidence="1" id="KW-0378">Hydrolase</keyword>
<evidence type="ECO:0000259" key="2">
    <source>
        <dbReference type="Pfam" id="PF03629"/>
    </source>
</evidence>
<reference evidence="3 4" key="2">
    <citation type="submission" date="2019-05" db="EMBL/GenBank/DDBJ databases">
        <authorList>
            <person name="Lianzixin W."/>
        </authorList>
    </citation>
    <scope>NUCLEOTIDE SEQUENCE [LARGE SCALE GENOMIC DNA]</scope>
    <source>
        <strain evidence="3 4">EC11</strain>
    </source>
</reference>
<dbReference type="InterPro" id="IPR005181">
    <property type="entry name" value="SASA"/>
</dbReference>
<reference evidence="3 4" key="3">
    <citation type="submission" date="2020-02" db="EMBL/GenBank/DDBJ databases">
        <title>Flavobacterium profundi sp. nov., isolated from a deep-sea seamount.</title>
        <authorList>
            <person name="Zhang D.-C."/>
        </authorList>
    </citation>
    <scope>NUCLEOTIDE SEQUENCE [LARGE SCALE GENOMIC DNA]</scope>
    <source>
        <strain evidence="3 4">EC11</strain>
    </source>
</reference>
<organism evidence="3 4">
    <name type="scientific">Flavobacterium jejuense</name>
    <dbReference type="NCBI Taxonomy" id="1544455"/>
    <lineage>
        <taxon>Bacteria</taxon>
        <taxon>Pseudomonadati</taxon>
        <taxon>Bacteroidota</taxon>
        <taxon>Flavobacteriia</taxon>
        <taxon>Flavobacteriales</taxon>
        <taxon>Flavobacteriaceae</taxon>
        <taxon>Flavobacterium</taxon>
    </lineage>
</organism>
<name>A0ABX0IT73_9FLAO</name>
<keyword evidence="4" id="KW-1185">Reference proteome</keyword>